<dbReference type="GO" id="GO:0015293">
    <property type="term" value="F:symporter activity"/>
    <property type="evidence" value="ECO:0007669"/>
    <property type="project" value="UniProtKB-UniRule"/>
</dbReference>
<dbReference type="PANTHER" id="PTHR11706">
    <property type="entry name" value="SOLUTE CARRIER PROTEIN FAMILY 11 MEMBER"/>
    <property type="match status" value="1"/>
</dbReference>
<keyword evidence="4 6" id="KW-1133">Transmembrane helix</keyword>
<evidence type="ECO:0000256" key="4">
    <source>
        <dbReference type="ARBA" id="ARBA00022989"/>
    </source>
</evidence>
<comment type="similarity">
    <text evidence="6">Belongs to the NRAMP family.</text>
</comment>
<dbReference type="InterPro" id="IPR001046">
    <property type="entry name" value="NRAMP_fam"/>
</dbReference>
<dbReference type="GO" id="GO:0005886">
    <property type="term" value="C:plasma membrane"/>
    <property type="evidence" value="ECO:0007669"/>
    <property type="project" value="UniProtKB-SubCell"/>
</dbReference>
<keyword evidence="3 6" id="KW-0812">Transmembrane</keyword>
<dbReference type="GO" id="GO:0034755">
    <property type="term" value="P:iron ion transmembrane transport"/>
    <property type="evidence" value="ECO:0007669"/>
    <property type="project" value="TreeGrafter"/>
</dbReference>
<reference evidence="7 8" key="1">
    <citation type="journal article" date="2019" name="Emerg. Microbes Infect.">
        <title>Comprehensive subspecies identification of 175 nontuberculous mycobacteria species based on 7547 genomic profiles.</title>
        <authorList>
            <person name="Matsumoto Y."/>
            <person name="Kinjo T."/>
            <person name="Motooka D."/>
            <person name="Nabeya D."/>
            <person name="Jung N."/>
            <person name="Uechi K."/>
            <person name="Horii T."/>
            <person name="Iida T."/>
            <person name="Fujita J."/>
            <person name="Nakamura S."/>
        </authorList>
    </citation>
    <scope>NUCLEOTIDE SEQUENCE [LARGE SCALE GENOMIC DNA]</scope>
    <source>
        <strain evidence="7 8">JCM 6370</strain>
    </source>
</reference>
<evidence type="ECO:0000313" key="8">
    <source>
        <dbReference type="Proteomes" id="UP000467252"/>
    </source>
</evidence>
<dbReference type="GO" id="GO:0005384">
    <property type="term" value="F:manganese ion transmembrane transporter activity"/>
    <property type="evidence" value="ECO:0007669"/>
    <property type="project" value="TreeGrafter"/>
</dbReference>
<dbReference type="NCBIfam" id="NF001923">
    <property type="entry name" value="PRK00701.1"/>
    <property type="match status" value="1"/>
</dbReference>
<dbReference type="HAMAP" id="MF_00221">
    <property type="entry name" value="NRAMP"/>
    <property type="match status" value="1"/>
</dbReference>
<dbReference type="PRINTS" id="PR00447">
    <property type="entry name" value="NATRESASSCMP"/>
</dbReference>
<organism evidence="7 8">
    <name type="scientific">Mycolicibacterium pulveris</name>
    <name type="common">Mycobacterium pulveris</name>
    <dbReference type="NCBI Taxonomy" id="36813"/>
    <lineage>
        <taxon>Bacteria</taxon>
        <taxon>Bacillati</taxon>
        <taxon>Actinomycetota</taxon>
        <taxon>Actinomycetes</taxon>
        <taxon>Mycobacteriales</taxon>
        <taxon>Mycobacteriaceae</taxon>
        <taxon>Mycolicibacterium</taxon>
    </lineage>
</organism>
<feature type="transmembrane region" description="Helical" evidence="6">
    <location>
        <begin position="122"/>
        <end position="139"/>
    </location>
</feature>
<keyword evidence="5 6" id="KW-0472">Membrane</keyword>
<keyword evidence="6" id="KW-0406">Ion transport</keyword>
<keyword evidence="6" id="KW-1003">Cell membrane</keyword>
<dbReference type="GO" id="GO:0046872">
    <property type="term" value="F:metal ion binding"/>
    <property type="evidence" value="ECO:0007669"/>
    <property type="project" value="UniProtKB-UniRule"/>
</dbReference>
<feature type="transmembrane region" description="Helical" evidence="6">
    <location>
        <begin position="41"/>
        <end position="63"/>
    </location>
</feature>
<feature type="transmembrane region" description="Helical" evidence="6">
    <location>
        <begin position="151"/>
        <end position="170"/>
    </location>
</feature>
<evidence type="ECO:0000256" key="2">
    <source>
        <dbReference type="ARBA" id="ARBA00022448"/>
    </source>
</evidence>
<keyword evidence="6" id="KW-0769">Symport</keyword>
<dbReference type="RefSeq" id="WP_163901809.1">
    <property type="nucleotide sequence ID" value="NZ_AP022599.1"/>
</dbReference>
<evidence type="ECO:0000256" key="6">
    <source>
        <dbReference type="HAMAP-Rule" id="MF_00221"/>
    </source>
</evidence>
<proteinExistence type="inferred from homology"/>
<keyword evidence="2 6" id="KW-0813">Transport</keyword>
<dbReference type="PANTHER" id="PTHR11706:SF33">
    <property type="entry name" value="NATURAL RESISTANCE-ASSOCIATED MACROPHAGE PROTEIN 2"/>
    <property type="match status" value="1"/>
</dbReference>
<evidence type="ECO:0000256" key="3">
    <source>
        <dbReference type="ARBA" id="ARBA00022692"/>
    </source>
</evidence>
<evidence type="ECO:0000256" key="1">
    <source>
        <dbReference type="ARBA" id="ARBA00004141"/>
    </source>
</evidence>
<dbReference type="AlphaFoldDB" id="A0A7I7UKM4"/>
<feature type="transmembrane region" description="Helical" evidence="6">
    <location>
        <begin position="236"/>
        <end position="257"/>
    </location>
</feature>
<comment type="subcellular location">
    <subcellularLocation>
        <location evidence="6">Cell membrane</location>
        <topology evidence="6">Multi-pass membrane protein</topology>
    </subcellularLocation>
    <subcellularLocation>
        <location evidence="1">Membrane</location>
        <topology evidence="1">Multi-pass membrane protein</topology>
    </subcellularLocation>
</comment>
<dbReference type="NCBIfam" id="NF037982">
    <property type="entry name" value="Nramp_1"/>
    <property type="match status" value="1"/>
</dbReference>
<feature type="transmembrane region" description="Helical" evidence="6">
    <location>
        <begin position="346"/>
        <end position="365"/>
    </location>
</feature>
<dbReference type="EMBL" id="AP022599">
    <property type="protein sequence ID" value="BBY82028.1"/>
    <property type="molecule type" value="Genomic_DNA"/>
</dbReference>
<dbReference type="NCBIfam" id="TIGR01197">
    <property type="entry name" value="nramp"/>
    <property type="match status" value="1"/>
</dbReference>
<feature type="transmembrane region" description="Helical" evidence="6">
    <location>
        <begin position="12"/>
        <end position="29"/>
    </location>
</feature>
<protein>
    <recommendedName>
        <fullName evidence="6">Divalent metal cation transporter MntH</fullName>
    </recommendedName>
</protein>
<dbReference type="Proteomes" id="UP000467252">
    <property type="component" value="Chromosome"/>
</dbReference>
<name>A0A7I7UKM4_MYCPV</name>
<feature type="transmembrane region" description="Helical" evidence="6">
    <location>
        <begin position="91"/>
        <end position="116"/>
    </location>
</feature>
<dbReference type="GO" id="GO:0015086">
    <property type="term" value="F:cadmium ion transmembrane transporter activity"/>
    <property type="evidence" value="ECO:0007669"/>
    <property type="project" value="TreeGrafter"/>
</dbReference>
<dbReference type="Pfam" id="PF01566">
    <property type="entry name" value="Nramp"/>
    <property type="match status" value="1"/>
</dbReference>
<feature type="transmembrane region" description="Helical" evidence="6">
    <location>
        <begin position="385"/>
        <end position="406"/>
    </location>
</feature>
<evidence type="ECO:0000313" key="7">
    <source>
        <dbReference type="EMBL" id="BBY82028.1"/>
    </source>
</evidence>
<evidence type="ECO:0000256" key="5">
    <source>
        <dbReference type="ARBA" id="ARBA00023136"/>
    </source>
</evidence>
<gene>
    <name evidence="6 7" type="primary">mntH</name>
    <name evidence="7" type="ORF">MPUL_31860</name>
</gene>
<accession>A0A7I7UKM4</accession>
<feature type="transmembrane region" description="Helical" evidence="6">
    <location>
        <begin position="190"/>
        <end position="209"/>
    </location>
</feature>
<feature type="transmembrane region" description="Helical" evidence="6">
    <location>
        <begin position="285"/>
        <end position="310"/>
    </location>
</feature>
<sequence length="408" mass="42915">MASDRDVRLRPSWILLGPAFVAAIAYVDPGNVAANVSAGAQFGYLLVWVIVVANAMACLVQYLSAKLGLVTGMSLPEAVGGRMRRRSRLAYWLQAELVAMATDLAEVVGGAIALYLLFDLPLLTGGVITGFVSLLLLVVKDRRGQQMFERVITGLLLVIAIGFLTSLFVSPPPAGEVAEGLLPRFAGAESVLLAAAMLGATVMPHAVYLHSGLARDRHGHPEAGPMRRMLLRATRWDVGIAMVVAGAVNLSMLLVAATNLQGQVDTDSIEGAHAAVENALGTTVALLFAIGLLASGLASTSVGAYAGAMIMQGLLHRAIPLLLRRLITLTPALVILAVGLDPSRALVLSQVVLSFGIPFALIPLVQLTSNTRLMGDDVNHRVTTALGWIVAVMITLLNVVLIYLTVTG</sequence>
<keyword evidence="8" id="KW-1185">Reference proteome</keyword>
<feature type="transmembrane region" description="Helical" evidence="6">
    <location>
        <begin position="322"/>
        <end position="340"/>
    </location>
</feature>
<comment type="function">
    <text evidence="6">H(+)-stimulated, divalent metal cation uptake system.</text>
</comment>